<sequence>MKSFSATLPFPPSANNLFLNVKRGGRVETAKYRARKKQGDAAMPSGIVKLQGAVIAVRGDCEKTISLLGRSRHIQTVPAAEVAADQYPIWVNCFVRCCC</sequence>
<evidence type="ECO:0000313" key="2">
    <source>
        <dbReference type="Proteomes" id="UP000291892"/>
    </source>
</evidence>
<evidence type="ECO:0000313" key="1">
    <source>
        <dbReference type="EMBL" id="TBF18446.1"/>
    </source>
</evidence>
<accession>A0AAE8QBZ1</accession>
<gene>
    <name evidence="1" type="ORF">ELG94_08760</name>
</gene>
<dbReference type="EMBL" id="SIKX01000001">
    <property type="protein sequence ID" value="TBF18446.1"/>
    <property type="molecule type" value="Genomic_DNA"/>
</dbReference>
<dbReference type="RefSeq" id="WP_130822528.1">
    <property type="nucleotide sequence ID" value="NZ_SIKX01000001.1"/>
</dbReference>
<organism evidence="1 2">
    <name type="scientific">Rhizobium ruizarguesonis</name>
    <dbReference type="NCBI Taxonomy" id="2081791"/>
    <lineage>
        <taxon>Bacteria</taxon>
        <taxon>Pseudomonadati</taxon>
        <taxon>Pseudomonadota</taxon>
        <taxon>Alphaproteobacteria</taxon>
        <taxon>Hyphomicrobiales</taxon>
        <taxon>Rhizobiaceae</taxon>
        <taxon>Rhizobium/Agrobacterium group</taxon>
        <taxon>Rhizobium</taxon>
    </lineage>
</organism>
<comment type="caution">
    <text evidence="1">The sequence shown here is derived from an EMBL/GenBank/DDBJ whole genome shotgun (WGS) entry which is preliminary data.</text>
</comment>
<proteinExistence type="predicted"/>
<reference evidence="1 2" key="1">
    <citation type="submission" date="2019-02" db="EMBL/GenBank/DDBJ databases">
        <title>The genomic architecture of introgression among sibling species of bacteria.</title>
        <authorList>
            <person name="Cavassim M.I.A."/>
            <person name="Moeskjaer S."/>
            <person name="Moslemi C."/>
            <person name="Fields B."/>
            <person name="Bachmann A."/>
            <person name="Vilhjalmsson B."/>
            <person name="Schierup M.H."/>
            <person name="Young J.P.W."/>
            <person name="Andersen S.U."/>
        </authorList>
    </citation>
    <scope>NUCLEOTIDE SEQUENCE [LARGE SCALE GENOMIC DNA]</scope>
    <source>
        <strain evidence="1 2">SM42</strain>
    </source>
</reference>
<dbReference type="AlphaFoldDB" id="A0AAE8QBZ1"/>
<name>A0AAE8QBZ1_9HYPH</name>
<protein>
    <submittedName>
        <fullName evidence="1">Uncharacterized protein</fullName>
    </submittedName>
</protein>
<dbReference type="Proteomes" id="UP000291892">
    <property type="component" value="Unassembled WGS sequence"/>
</dbReference>